<dbReference type="EMBL" id="ABHU01000009">
    <property type="protein sequence ID" value="EDU90971.1"/>
    <property type="molecule type" value="Genomic_DNA"/>
</dbReference>
<dbReference type="BioCyc" id="ECOL478008-HMP:G76-484426-MONOMER"/>
<organism evidence="1 2">
    <name type="scientific">Escherichia coli O157:H7 (strain EC869)</name>
    <dbReference type="NCBI Taxonomy" id="478008"/>
    <lineage>
        <taxon>Bacteria</taxon>
        <taxon>Pseudomonadati</taxon>
        <taxon>Pseudomonadota</taxon>
        <taxon>Gammaproteobacteria</taxon>
        <taxon>Enterobacterales</taxon>
        <taxon>Enterobacteriaceae</taxon>
        <taxon>Escherichia</taxon>
    </lineage>
</organism>
<dbReference type="NCBIfam" id="NF033153">
    <property type="entry name" value="phage_ICD_like"/>
    <property type="match status" value="1"/>
</dbReference>
<comment type="caution">
    <text evidence="1">The sequence shown here is derived from an EMBL/GenBank/DDBJ whole genome shotgun (WGS) entry which is preliminary data.</text>
</comment>
<sequence>MKIEYTPERGRGFVRPGETGKPQNWGFSGIKKAAPKWSRLSEQITRCALCVYDPKHKHGDDSRYQAGGQCYQSGSVRCHTCNGRVSLYSLRNCSRAKAHGANLSDSCSIFLRRLFRAGDNVLVNSLSVIVLSCIAMRRNTSHHGADSFYPLGSMPRCCNSLRRTRLIQVAKDVSPSALAASSSCALKSSGNRIWYGGERFSNGVDMVITLYCYTYMVITIVLAITQKSTPRSAGNTYGASNQQRKLGAVMVAVNHIPHLVHTQTAFVWRFLALSAGESQIIHVTAWTEREARNRCPSGCVAVFAARIRQEVRHD</sequence>
<dbReference type="Proteomes" id="UP000004641">
    <property type="component" value="Unassembled WGS sequence"/>
</dbReference>
<evidence type="ECO:0000313" key="2">
    <source>
        <dbReference type="Proteomes" id="UP000004641"/>
    </source>
</evidence>
<accession>A0A0H3PN20</accession>
<reference evidence="1 2" key="1">
    <citation type="journal article" date="2011" name="Appl. Environ. Microbiol.">
        <title>Genome signatures of Escherichia coli O157:H7 isolates from the bovine host reservoir.</title>
        <authorList>
            <person name="Eppinger M."/>
            <person name="Mammel M.K."/>
            <person name="Leclerc J.E."/>
            <person name="Ravel J."/>
            <person name="Cebula T.A."/>
        </authorList>
    </citation>
    <scope>NUCLEOTIDE SEQUENCE [LARGE SCALE GENOMIC DNA]</scope>
    <source>
        <strain evidence="1 2">EC869</strain>
    </source>
</reference>
<dbReference type="AlphaFoldDB" id="A0A0H3PN20"/>
<gene>
    <name evidence="1" type="ORF">ECH7EC869_0063</name>
</gene>
<name>A0A0H3PN20_ECO5C</name>
<protein>
    <recommendedName>
        <fullName evidence="3">Host cell division inhibitor Icd-like protein</fullName>
    </recommendedName>
</protein>
<evidence type="ECO:0008006" key="3">
    <source>
        <dbReference type="Google" id="ProtNLM"/>
    </source>
</evidence>
<proteinExistence type="predicted"/>
<evidence type="ECO:0000313" key="1">
    <source>
        <dbReference type="EMBL" id="EDU90971.1"/>
    </source>
</evidence>